<dbReference type="HOGENOM" id="CLU_157878_0_0_10"/>
<dbReference type="EMBL" id="CP003879">
    <property type="protein sequence ID" value="AFU69812.1"/>
    <property type="molecule type" value="Genomic_DNA"/>
</dbReference>
<reference evidence="1" key="1">
    <citation type="submission" date="2006-03" db="EMBL/GenBank/DDBJ databases">
        <authorList>
            <person name="Bowman J."/>
            <person name="Ferriera S."/>
            <person name="Johnson J."/>
            <person name="Kravitz S."/>
            <person name="Halpern A."/>
            <person name="Remington K."/>
            <person name="Beeson K."/>
            <person name="Tran B."/>
            <person name="Rogers Y.-H."/>
            <person name="Friedman R."/>
            <person name="Venter J.C."/>
        </authorList>
    </citation>
    <scope>NUCLEOTIDE SEQUENCE [LARGE SCALE GENOMIC DNA]</scope>
    <source>
        <strain evidence="1">ATCC 700755</strain>
    </source>
</reference>
<dbReference type="OrthoDB" id="572467at2"/>
<evidence type="ECO:0008006" key="3">
    <source>
        <dbReference type="Google" id="ProtNLM"/>
    </source>
</evidence>
<accession>K4IH05</accession>
<proteinExistence type="predicted"/>
<organism evidence="1 2">
    <name type="scientific">Psychroflexus torquis (strain ATCC 700755 / CIP 106069 / ACAM 623)</name>
    <dbReference type="NCBI Taxonomy" id="313595"/>
    <lineage>
        <taxon>Bacteria</taxon>
        <taxon>Pseudomonadati</taxon>
        <taxon>Bacteroidota</taxon>
        <taxon>Flavobacteriia</taxon>
        <taxon>Flavobacteriales</taxon>
        <taxon>Flavobacteriaceae</taxon>
        <taxon>Psychroflexus</taxon>
    </lineage>
</organism>
<protein>
    <recommendedName>
        <fullName evidence="3">GTPase</fullName>
    </recommendedName>
</protein>
<evidence type="ECO:0000313" key="2">
    <source>
        <dbReference type="Proteomes" id="UP000008514"/>
    </source>
</evidence>
<sequence length="123" mass="14481">MTKNNKAVIFVYNANSGTSNGILDSAHKLFSPKTYNCNLCDLTYGLLSENRKWKAFRKETDMEFVFLHKDEYQKNFKSKFESLYELPVILFQDNYELSLLMSSKELNEIEEVEVLIEKVKSRF</sequence>
<dbReference type="eggNOG" id="ENOG5032YEY">
    <property type="taxonomic scope" value="Bacteria"/>
</dbReference>
<dbReference type="Proteomes" id="UP000008514">
    <property type="component" value="Chromosome"/>
</dbReference>
<gene>
    <name evidence="1" type="ordered locus">P700755_003149</name>
</gene>
<keyword evidence="2" id="KW-1185">Reference proteome</keyword>
<dbReference type="KEGG" id="ptq:P700755_003149"/>
<reference evidence="1" key="2">
    <citation type="submission" date="2012-09" db="EMBL/GenBank/DDBJ databases">
        <title>The complete sequence of Psychroflexus torquis an extreme psychrophile from sea-ice that is stimulated by light.</title>
        <authorList>
            <person name="Feng S."/>
            <person name="Powell S.M."/>
            <person name="Bowman J.P."/>
        </authorList>
    </citation>
    <scope>NUCLEOTIDE SEQUENCE [LARGE SCALE GENOMIC DNA]</scope>
    <source>
        <strain evidence="1">ATCC 700755</strain>
    </source>
</reference>
<name>K4IH05_PSYTT</name>
<dbReference type="STRING" id="313595.P700755_003149"/>
<dbReference type="AlphaFoldDB" id="K4IH05"/>
<evidence type="ECO:0000313" key="1">
    <source>
        <dbReference type="EMBL" id="AFU69812.1"/>
    </source>
</evidence>